<dbReference type="GeneID" id="19202621"/>
<name>A0A5M3N085_CONPW</name>
<dbReference type="EMBL" id="JH711574">
    <property type="protein sequence ID" value="EIW84778.1"/>
    <property type="molecule type" value="Genomic_DNA"/>
</dbReference>
<dbReference type="Proteomes" id="UP000053558">
    <property type="component" value="Unassembled WGS sequence"/>
</dbReference>
<proteinExistence type="predicted"/>
<reference evidence="2" key="1">
    <citation type="journal article" date="2012" name="Science">
        <title>The Paleozoic origin of enzymatic lignin decomposition reconstructed from 31 fungal genomes.</title>
        <authorList>
            <person name="Floudas D."/>
            <person name="Binder M."/>
            <person name="Riley R."/>
            <person name="Barry K."/>
            <person name="Blanchette R.A."/>
            <person name="Henrissat B."/>
            <person name="Martinez A.T."/>
            <person name="Otillar R."/>
            <person name="Spatafora J.W."/>
            <person name="Yadav J.S."/>
            <person name="Aerts A."/>
            <person name="Benoit I."/>
            <person name="Boyd A."/>
            <person name="Carlson A."/>
            <person name="Copeland A."/>
            <person name="Coutinho P.M."/>
            <person name="de Vries R.P."/>
            <person name="Ferreira P."/>
            <person name="Findley K."/>
            <person name="Foster B."/>
            <person name="Gaskell J."/>
            <person name="Glotzer D."/>
            <person name="Gorecki P."/>
            <person name="Heitman J."/>
            <person name="Hesse C."/>
            <person name="Hori C."/>
            <person name="Igarashi K."/>
            <person name="Jurgens J.A."/>
            <person name="Kallen N."/>
            <person name="Kersten P."/>
            <person name="Kohler A."/>
            <person name="Kuees U."/>
            <person name="Kumar T.K.A."/>
            <person name="Kuo A."/>
            <person name="LaButti K."/>
            <person name="Larrondo L.F."/>
            <person name="Lindquist E."/>
            <person name="Ling A."/>
            <person name="Lombard V."/>
            <person name="Lucas S."/>
            <person name="Lundell T."/>
            <person name="Martin R."/>
            <person name="McLaughlin D.J."/>
            <person name="Morgenstern I."/>
            <person name="Morin E."/>
            <person name="Murat C."/>
            <person name="Nagy L.G."/>
            <person name="Nolan M."/>
            <person name="Ohm R.A."/>
            <person name="Patyshakuliyeva A."/>
            <person name="Rokas A."/>
            <person name="Ruiz-Duenas F.J."/>
            <person name="Sabat G."/>
            <person name="Salamov A."/>
            <person name="Samejima M."/>
            <person name="Schmutz J."/>
            <person name="Slot J.C."/>
            <person name="St John F."/>
            <person name="Stenlid J."/>
            <person name="Sun H."/>
            <person name="Sun S."/>
            <person name="Syed K."/>
            <person name="Tsang A."/>
            <person name="Wiebenga A."/>
            <person name="Young D."/>
            <person name="Pisabarro A."/>
            <person name="Eastwood D.C."/>
            <person name="Martin F."/>
            <person name="Cullen D."/>
            <person name="Grigoriev I.V."/>
            <person name="Hibbett D.S."/>
        </authorList>
    </citation>
    <scope>NUCLEOTIDE SEQUENCE [LARGE SCALE GENOMIC DNA]</scope>
    <source>
        <strain evidence="2">RWD-64-598 SS2</strain>
    </source>
</reference>
<sequence length="399" mass="45969">MQPEGAANTSAPPLQTHAAKDPMADIIRWMNLGIDIEEYQLRIQTFIREMGRRVQRGDPAKLESDRRNLLTMIDTFLEDASTYMGDLVIGHDNSTSITLDIAGGNNTDVIWDSELHADSDMAKEYQEEQSDAAQIQPERRTIGLPSAFGRNECKMQGLGPLITIEMELRKGQAHDAIQKLREYIGKKSVLYRTDVRHAKHSQHKSDAARQRVDAQTAKINIYRLYYNRAREAMLSLAKKPSKVKEYKLLTLQDLTASTSLLNPSERGNRHRGLPWLWSLDIDKALGDDEDSQILQQFARLHWLRARCRLDRCREELTLLRHEMVWIPNSWDAESRLWQRRVDNSDAKSPGHKAFARRRQDDAVALRDGAISDFRLLLSEYPPPQRLNLHTYKDDIYLQS</sequence>
<keyword evidence="2" id="KW-1185">Reference proteome</keyword>
<gene>
    <name evidence="1" type="ORF">CONPUDRAFT_149648</name>
</gene>
<dbReference type="AlphaFoldDB" id="A0A5M3N085"/>
<dbReference type="OrthoDB" id="3232711at2759"/>
<organism evidence="1 2">
    <name type="scientific">Coniophora puteana (strain RWD-64-598)</name>
    <name type="common">Brown rot fungus</name>
    <dbReference type="NCBI Taxonomy" id="741705"/>
    <lineage>
        <taxon>Eukaryota</taxon>
        <taxon>Fungi</taxon>
        <taxon>Dikarya</taxon>
        <taxon>Basidiomycota</taxon>
        <taxon>Agaricomycotina</taxon>
        <taxon>Agaricomycetes</taxon>
        <taxon>Agaricomycetidae</taxon>
        <taxon>Boletales</taxon>
        <taxon>Coniophorineae</taxon>
        <taxon>Coniophoraceae</taxon>
        <taxon>Coniophora</taxon>
    </lineage>
</organism>
<evidence type="ECO:0000313" key="1">
    <source>
        <dbReference type="EMBL" id="EIW84778.1"/>
    </source>
</evidence>
<dbReference type="RefSeq" id="XP_007764479.1">
    <property type="nucleotide sequence ID" value="XM_007766289.1"/>
</dbReference>
<comment type="caution">
    <text evidence="1">The sequence shown here is derived from an EMBL/GenBank/DDBJ whole genome shotgun (WGS) entry which is preliminary data.</text>
</comment>
<dbReference type="OMA" id="SWIWTFG"/>
<dbReference type="KEGG" id="cput:CONPUDRAFT_149648"/>
<evidence type="ECO:0000313" key="2">
    <source>
        <dbReference type="Proteomes" id="UP000053558"/>
    </source>
</evidence>
<protein>
    <submittedName>
        <fullName evidence="1">Uncharacterized protein</fullName>
    </submittedName>
</protein>
<accession>A0A5M3N085</accession>